<dbReference type="CDD" id="cd06224">
    <property type="entry name" value="REM"/>
    <property type="match status" value="1"/>
</dbReference>
<dbReference type="OMA" id="KIWAFKP"/>
<keyword evidence="6" id="KW-1185">Reference proteome</keyword>
<dbReference type="InterPro" id="IPR000651">
    <property type="entry name" value="Ras-like_Gua-exchang_fac_N"/>
</dbReference>
<dbReference type="GO" id="GO:0005886">
    <property type="term" value="C:plasma membrane"/>
    <property type="evidence" value="ECO:0007669"/>
    <property type="project" value="TreeGrafter"/>
</dbReference>
<dbReference type="InterPro" id="IPR023578">
    <property type="entry name" value="Ras_GEF_dom_sf"/>
</dbReference>
<evidence type="ECO:0000256" key="2">
    <source>
        <dbReference type="PROSITE-ProRule" id="PRU00168"/>
    </source>
</evidence>
<dbReference type="InterPro" id="IPR036964">
    <property type="entry name" value="RASGEF_cat_dom_sf"/>
</dbReference>
<dbReference type="InterPro" id="IPR001895">
    <property type="entry name" value="RASGEF_cat_dom"/>
</dbReference>
<name>A0A139AMV7_GONPJ</name>
<dbReference type="InterPro" id="IPR008937">
    <property type="entry name" value="Ras-like_GEF"/>
</dbReference>
<feature type="domain" description="Ras-GEF" evidence="3">
    <location>
        <begin position="199"/>
        <end position="439"/>
    </location>
</feature>
<reference evidence="5 6" key="1">
    <citation type="journal article" date="2015" name="Genome Biol. Evol.">
        <title>Phylogenomic analyses indicate that early fungi evolved digesting cell walls of algal ancestors of land plants.</title>
        <authorList>
            <person name="Chang Y."/>
            <person name="Wang S."/>
            <person name="Sekimoto S."/>
            <person name="Aerts A.L."/>
            <person name="Choi C."/>
            <person name="Clum A."/>
            <person name="LaButti K.M."/>
            <person name="Lindquist E.A."/>
            <person name="Yee Ngan C."/>
            <person name="Ohm R.A."/>
            <person name="Salamov A.A."/>
            <person name="Grigoriev I.V."/>
            <person name="Spatafora J.W."/>
            <person name="Berbee M.L."/>
        </authorList>
    </citation>
    <scope>NUCLEOTIDE SEQUENCE [LARGE SCALE GENOMIC DNA]</scope>
    <source>
        <strain evidence="5 6">JEL478</strain>
    </source>
</reference>
<dbReference type="PANTHER" id="PTHR23113:SF354">
    <property type="entry name" value="BUD SITE SELECTION PROTEIN 5"/>
    <property type="match status" value="1"/>
</dbReference>
<dbReference type="SMART" id="SM00229">
    <property type="entry name" value="RasGEFN"/>
    <property type="match status" value="1"/>
</dbReference>
<sequence length="468" mass="53334">MPKLLSKPPFLGYTHRRDEISFNGDGQVLGGTFAALVERLTLHDTAVDPTYRDAFLMTFREFSSPQKLLQALKDRFLMEPPKVDTSTGQVLTADQQRLWNDKKLEPVRLMVINTFKTWLEAYWLDADNVCVEDMKEFIESKVFDKYDGVRHLLLRFIKQKNGHLGASAASRILLPVLYDTPPPPLAPPKLTDFGLLDLDPLEVARQITIIEMHTFCAIKPSEMLHQNWMRVGAEDRSMNVRSFVQFSNRMSQWVVRSVLDPVDARIRARYLKFFIKLGTRLLELSNYNGVMAVRAGLNAAPVTRMKVTWDLLGAKNKSAFERIERATDSTKNFAEYRTTLRSLVPPALPFLGIALSDLTFAYEGNPDFRGPKDNLINFDKYHRVADIINGLRRFQRPFNLRPVPEIAAWIEARFAEGAEVPAPNFNNVMYEVSLEREPRSQPVATVREAGMMRASASFGSISKLFDKA</sequence>
<keyword evidence="1 2" id="KW-0344">Guanine-nucleotide releasing factor</keyword>
<dbReference type="CDD" id="cd00155">
    <property type="entry name" value="RasGEF"/>
    <property type="match status" value="1"/>
</dbReference>
<proteinExistence type="predicted"/>
<dbReference type="PANTHER" id="PTHR23113">
    <property type="entry name" value="GUANINE NUCLEOTIDE EXCHANGE FACTOR"/>
    <property type="match status" value="1"/>
</dbReference>
<dbReference type="OrthoDB" id="546434at2759"/>
<dbReference type="Proteomes" id="UP000070544">
    <property type="component" value="Unassembled WGS sequence"/>
</dbReference>
<dbReference type="Pfam" id="PF00617">
    <property type="entry name" value="RasGEF"/>
    <property type="match status" value="1"/>
</dbReference>
<dbReference type="GO" id="GO:0005085">
    <property type="term" value="F:guanyl-nucleotide exchange factor activity"/>
    <property type="evidence" value="ECO:0007669"/>
    <property type="project" value="UniProtKB-KW"/>
</dbReference>
<evidence type="ECO:0000313" key="5">
    <source>
        <dbReference type="EMBL" id="KXS18101.1"/>
    </source>
</evidence>
<feature type="domain" description="N-terminal Ras-GEF" evidence="4">
    <location>
        <begin position="24"/>
        <end position="161"/>
    </location>
</feature>
<dbReference type="PROSITE" id="PS50009">
    <property type="entry name" value="RASGEF_CAT"/>
    <property type="match status" value="1"/>
</dbReference>
<accession>A0A139AMV7</accession>
<protein>
    <submittedName>
        <fullName evidence="5">Ras GEF</fullName>
    </submittedName>
</protein>
<dbReference type="STRING" id="1344416.A0A139AMV7"/>
<dbReference type="PROSITE" id="PS50212">
    <property type="entry name" value="RASGEF_NTER"/>
    <property type="match status" value="1"/>
</dbReference>
<dbReference type="GO" id="GO:0007265">
    <property type="term" value="P:Ras protein signal transduction"/>
    <property type="evidence" value="ECO:0007669"/>
    <property type="project" value="TreeGrafter"/>
</dbReference>
<evidence type="ECO:0000313" key="6">
    <source>
        <dbReference type="Proteomes" id="UP000070544"/>
    </source>
</evidence>
<evidence type="ECO:0000259" key="4">
    <source>
        <dbReference type="PROSITE" id="PS50212"/>
    </source>
</evidence>
<dbReference type="Gene3D" id="1.20.870.10">
    <property type="entry name" value="Son of sevenless (SoS) protein Chain: S domain 1"/>
    <property type="match status" value="1"/>
</dbReference>
<evidence type="ECO:0000256" key="1">
    <source>
        <dbReference type="ARBA" id="ARBA00022658"/>
    </source>
</evidence>
<organism evidence="5 6">
    <name type="scientific">Gonapodya prolifera (strain JEL478)</name>
    <name type="common">Monoblepharis prolifera</name>
    <dbReference type="NCBI Taxonomy" id="1344416"/>
    <lineage>
        <taxon>Eukaryota</taxon>
        <taxon>Fungi</taxon>
        <taxon>Fungi incertae sedis</taxon>
        <taxon>Chytridiomycota</taxon>
        <taxon>Chytridiomycota incertae sedis</taxon>
        <taxon>Monoblepharidomycetes</taxon>
        <taxon>Monoblepharidales</taxon>
        <taxon>Gonapodyaceae</taxon>
        <taxon>Gonapodya</taxon>
    </lineage>
</organism>
<evidence type="ECO:0000259" key="3">
    <source>
        <dbReference type="PROSITE" id="PS50009"/>
    </source>
</evidence>
<dbReference type="SUPFAM" id="SSF48366">
    <property type="entry name" value="Ras GEF"/>
    <property type="match status" value="1"/>
</dbReference>
<dbReference type="SMART" id="SM00147">
    <property type="entry name" value="RasGEF"/>
    <property type="match status" value="1"/>
</dbReference>
<dbReference type="Pfam" id="PF00618">
    <property type="entry name" value="RasGEF_N"/>
    <property type="match status" value="1"/>
</dbReference>
<gene>
    <name evidence="5" type="ORF">M427DRAFT_96259</name>
</gene>
<dbReference type="EMBL" id="KQ965743">
    <property type="protein sequence ID" value="KXS18101.1"/>
    <property type="molecule type" value="Genomic_DNA"/>
</dbReference>
<dbReference type="AlphaFoldDB" id="A0A139AMV7"/>
<dbReference type="Gene3D" id="1.10.840.10">
    <property type="entry name" value="Ras guanine-nucleotide exchange factors catalytic domain"/>
    <property type="match status" value="1"/>
</dbReference>